<sequence length="101" mass="11110">MADMTPDPISCRGQLDTEIFGNTFPHASVACGFDDPKLRREGVTAKTAAPASAASTERFGAKVARESHSSRGVRALAAVWRARQLEVEVFDRFLNYIKIRI</sequence>
<reference evidence="1 2" key="1">
    <citation type="submission" date="2013-11" db="EMBL/GenBank/DDBJ databases">
        <title>The Genome Sequence of Phytophthora parasitica P1976.</title>
        <authorList>
            <consortium name="The Broad Institute Genomics Platform"/>
            <person name="Russ C."/>
            <person name="Tyler B."/>
            <person name="Panabieres F."/>
            <person name="Shan W."/>
            <person name="Tripathy S."/>
            <person name="Grunwald N."/>
            <person name="Machado M."/>
            <person name="Johnson C.S."/>
            <person name="Walker B."/>
            <person name="Young S."/>
            <person name="Zeng Q."/>
            <person name="Gargeya S."/>
            <person name="Fitzgerald M."/>
            <person name="Haas B."/>
            <person name="Abouelleil A."/>
            <person name="Allen A.W."/>
            <person name="Alvarado L."/>
            <person name="Arachchi H.M."/>
            <person name="Berlin A.M."/>
            <person name="Chapman S.B."/>
            <person name="Gainer-Dewar J."/>
            <person name="Goldberg J."/>
            <person name="Griggs A."/>
            <person name="Gujja S."/>
            <person name="Hansen M."/>
            <person name="Howarth C."/>
            <person name="Imamovic A."/>
            <person name="Ireland A."/>
            <person name="Larimer J."/>
            <person name="McCowan C."/>
            <person name="Murphy C."/>
            <person name="Pearson M."/>
            <person name="Poon T.W."/>
            <person name="Priest M."/>
            <person name="Roberts A."/>
            <person name="Saif S."/>
            <person name="Shea T."/>
            <person name="Sisk P."/>
            <person name="Sykes S."/>
            <person name="Wortman J."/>
            <person name="Nusbaum C."/>
            <person name="Birren B."/>
        </authorList>
    </citation>
    <scope>NUCLEOTIDE SEQUENCE [LARGE SCALE GENOMIC DNA]</scope>
    <source>
        <strain evidence="1 2">P1976</strain>
    </source>
</reference>
<comment type="caution">
    <text evidence="1">The sequence shown here is derived from an EMBL/GenBank/DDBJ whole genome shotgun (WGS) entry which is preliminary data.</text>
</comment>
<protein>
    <submittedName>
        <fullName evidence="1">Uncharacterized protein</fullName>
    </submittedName>
</protein>
<evidence type="ECO:0000313" key="1">
    <source>
        <dbReference type="EMBL" id="ETO86107.1"/>
    </source>
</evidence>
<dbReference type="EMBL" id="ANJA01000078">
    <property type="protein sequence ID" value="ETO86107.1"/>
    <property type="molecule type" value="Genomic_DNA"/>
</dbReference>
<dbReference type="Proteomes" id="UP000028582">
    <property type="component" value="Unassembled WGS sequence"/>
</dbReference>
<evidence type="ECO:0000313" key="2">
    <source>
        <dbReference type="Proteomes" id="UP000028582"/>
    </source>
</evidence>
<dbReference type="AlphaFoldDB" id="A0A081B4P6"/>
<accession>A0A081B4P6</accession>
<name>A0A081B4P6_PHYNI</name>
<proteinExistence type="predicted"/>
<organism evidence="1 2">
    <name type="scientific">Phytophthora nicotianae P1976</name>
    <dbReference type="NCBI Taxonomy" id="1317066"/>
    <lineage>
        <taxon>Eukaryota</taxon>
        <taxon>Sar</taxon>
        <taxon>Stramenopiles</taxon>
        <taxon>Oomycota</taxon>
        <taxon>Peronosporomycetes</taxon>
        <taxon>Peronosporales</taxon>
        <taxon>Peronosporaceae</taxon>
        <taxon>Phytophthora</taxon>
    </lineage>
</organism>
<gene>
    <name evidence="1" type="ORF">F444_00315</name>
</gene>